<evidence type="ECO:0000313" key="5">
    <source>
        <dbReference type="EMBL" id="VVG70338.1"/>
    </source>
</evidence>
<dbReference type="SUPFAM" id="SSF52540">
    <property type="entry name" value="P-loop containing nucleoside triphosphate hydrolases"/>
    <property type="match status" value="1"/>
</dbReference>
<dbReference type="Gene3D" id="3.40.50.300">
    <property type="entry name" value="P-loop containing nucleotide triphosphate hydrolases"/>
    <property type="match status" value="1"/>
</dbReference>
<dbReference type="EMBL" id="CABPSX010000002">
    <property type="protein sequence ID" value="VVG70338.1"/>
    <property type="molecule type" value="Genomic_DNA"/>
</dbReference>
<evidence type="ECO:0000256" key="3">
    <source>
        <dbReference type="SAM" id="MobiDB-lite"/>
    </source>
</evidence>
<sequence>MGAFQPKNGVKSTGTRTVKESVELYYADRLEQDANLAVGSGETPELFRWNGVYWEAQRDVALEQDALGQLKKLDPAKYNASKARSMVETAVTRLAGHKPLPVPPKTTGVLVPLKDGLLEVQPSGVVKAHQPHPSFGVTHAINASIDWSRVGADGTYALLPLNPESRFGRFITQVQPSPAMRDYLAECFGSTLSTMNVQKAIILEGSGANGKSLCLQILSCFHANPVAFDLSRLDGEFNTEPLVHATLVTVSEAPPRKRPINENLFKAWVARDPVSVNRKNRVPLTVKPRASWVLAMNEAMGFSDMSHGFLRRIANVPFTQTIRAEDQIPDLDRLITESPAEMAIALDWLLAGLIALTKRGRFMSDDELPEEVRSHKVSLRKSNDTALEWADVVDAGQDPAHPNQWADKVVVYHAYREFCADNGRHPVEANEFWKRLRRDLQASKGIDIGAAENNRRAPKDSTGNRARLVRMRADGVPPVSVALAGARDTASVKQPLPEIEDYAEHFGKPSEHGHGAARA</sequence>
<dbReference type="AlphaFoldDB" id="A0A5E5P194"/>
<protein>
    <recommendedName>
        <fullName evidence="4">SF3 helicase domain-containing protein</fullName>
    </recommendedName>
</protein>
<reference evidence="5 6" key="1">
    <citation type="submission" date="2019-08" db="EMBL/GenBank/DDBJ databases">
        <authorList>
            <person name="Peeters C."/>
        </authorList>
    </citation>
    <scope>NUCLEOTIDE SEQUENCE [LARGE SCALE GENOMIC DNA]</scope>
    <source>
        <strain evidence="5 6">LMG 18089</strain>
    </source>
</reference>
<proteinExistence type="predicted"/>
<gene>
    <name evidence="5" type="ORF">PAP18089_01298</name>
</gene>
<feature type="region of interest" description="Disordered" evidence="3">
    <location>
        <begin position="489"/>
        <end position="519"/>
    </location>
</feature>
<dbReference type="InterPro" id="IPR014015">
    <property type="entry name" value="Helicase_SF3_DNA-vir"/>
</dbReference>
<feature type="compositionally biased region" description="Basic and acidic residues" evidence="3">
    <location>
        <begin position="502"/>
        <end position="519"/>
    </location>
</feature>
<name>A0A5E5P194_9BURK</name>
<dbReference type="RefSeq" id="WP_150728480.1">
    <property type="nucleotide sequence ID" value="NZ_CABPSX010000002.1"/>
</dbReference>
<accession>A0A5E5P194</accession>
<dbReference type="Proteomes" id="UP000364291">
    <property type="component" value="Unassembled WGS sequence"/>
</dbReference>
<keyword evidence="2" id="KW-0067">ATP-binding</keyword>
<evidence type="ECO:0000259" key="4">
    <source>
        <dbReference type="PROSITE" id="PS51206"/>
    </source>
</evidence>
<evidence type="ECO:0000313" key="6">
    <source>
        <dbReference type="Proteomes" id="UP000364291"/>
    </source>
</evidence>
<dbReference type="OrthoDB" id="9097989at2"/>
<evidence type="ECO:0000256" key="1">
    <source>
        <dbReference type="ARBA" id="ARBA00022741"/>
    </source>
</evidence>
<organism evidence="5 6">
    <name type="scientific">Pandoraea apista</name>
    <dbReference type="NCBI Taxonomy" id="93218"/>
    <lineage>
        <taxon>Bacteria</taxon>
        <taxon>Pseudomonadati</taxon>
        <taxon>Pseudomonadota</taxon>
        <taxon>Betaproteobacteria</taxon>
        <taxon>Burkholderiales</taxon>
        <taxon>Burkholderiaceae</taxon>
        <taxon>Pandoraea</taxon>
    </lineage>
</organism>
<keyword evidence="1" id="KW-0547">Nucleotide-binding</keyword>
<dbReference type="Pfam" id="PF19263">
    <property type="entry name" value="DUF5906"/>
    <property type="match status" value="1"/>
</dbReference>
<evidence type="ECO:0000256" key="2">
    <source>
        <dbReference type="ARBA" id="ARBA00022840"/>
    </source>
</evidence>
<dbReference type="PROSITE" id="PS51206">
    <property type="entry name" value="SF3_HELICASE_1"/>
    <property type="match status" value="1"/>
</dbReference>
<dbReference type="InterPro" id="IPR027417">
    <property type="entry name" value="P-loop_NTPase"/>
</dbReference>
<dbReference type="GO" id="GO:0005524">
    <property type="term" value="F:ATP binding"/>
    <property type="evidence" value="ECO:0007669"/>
    <property type="project" value="UniProtKB-KW"/>
</dbReference>
<dbReference type="InterPro" id="IPR045455">
    <property type="entry name" value="NrS-1_pol-like_helicase"/>
</dbReference>
<feature type="domain" description="SF3 helicase" evidence="4">
    <location>
        <begin position="179"/>
        <end position="331"/>
    </location>
</feature>